<sequence>TEDDEYRSSDDEDYVPEGAVEDDVDEPSGDECDEVTAADDPDAAKRGRGRRRKQKKGGKEEKELAPPPPPDDDVDDFFASLIANDPYAIKPMAAPAVSASSSTTSSAQETTEAVVEEKSSETPVEPAEASLESTTKITEVFDFAGQEIKVEKEVTLEEAKAHEEKLQKQEEASKKPVIKRVGLGDALTMIAKKPKMSVLDKSNLDWKSFKQEQKIDEDLAIHNRGKNGYLNKQDFLIKADHAQFEKERAMRDAIRKQKQ</sequence>
<dbReference type="Proteomes" id="UP001328107">
    <property type="component" value="Unassembled WGS sequence"/>
</dbReference>
<feature type="region of interest" description="Disordered" evidence="3">
    <location>
        <begin position="94"/>
        <end position="133"/>
    </location>
</feature>
<dbReference type="AlphaFoldDB" id="A0AAN5D3A6"/>
<dbReference type="PROSITE" id="PS51279">
    <property type="entry name" value="BCNT_C"/>
    <property type="match status" value="1"/>
</dbReference>
<evidence type="ECO:0000313" key="5">
    <source>
        <dbReference type="EMBL" id="GMR54937.1"/>
    </source>
</evidence>
<evidence type="ECO:0000256" key="1">
    <source>
        <dbReference type="ARBA" id="ARBA00019033"/>
    </source>
</evidence>
<evidence type="ECO:0000256" key="2">
    <source>
        <dbReference type="ARBA" id="ARBA00030244"/>
    </source>
</evidence>
<comment type="caution">
    <text evidence="5">The sequence shown here is derived from an EMBL/GenBank/DDBJ whole genome shotgun (WGS) entry which is preliminary data.</text>
</comment>
<feature type="non-terminal residue" evidence="5">
    <location>
        <position position="1"/>
    </location>
</feature>
<proteinExistence type="predicted"/>
<feature type="compositionally biased region" description="Low complexity" evidence="3">
    <location>
        <begin position="94"/>
        <end position="113"/>
    </location>
</feature>
<name>A0AAN5D3A6_9BILA</name>
<organism evidence="5 6">
    <name type="scientific">Pristionchus mayeri</name>
    <dbReference type="NCBI Taxonomy" id="1317129"/>
    <lineage>
        <taxon>Eukaryota</taxon>
        <taxon>Metazoa</taxon>
        <taxon>Ecdysozoa</taxon>
        <taxon>Nematoda</taxon>
        <taxon>Chromadorea</taxon>
        <taxon>Rhabditida</taxon>
        <taxon>Rhabditina</taxon>
        <taxon>Diplogasteromorpha</taxon>
        <taxon>Diplogasteroidea</taxon>
        <taxon>Neodiplogasteridae</taxon>
        <taxon>Pristionchus</taxon>
    </lineage>
</organism>
<dbReference type="Pfam" id="PF07572">
    <property type="entry name" value="BCNT"/>
    <property type="match status" value="1"/>
</dbReference>
<accession>A0AAN5D3A6</accession>
<feature type="compositionally biased region" description="Basic residues" evidence="3">
    <location>
        <begin position="46"/>
        <end position="56"/>
    </location>
</feature>
<gene>
    <name evidence="5" type="ORF">PMAYCL1PPCAC_25132</name>
</gene>
<keyword evidence="6" id="KW-1185">Reference proteome</keyword>
<feature type="region of interest" description="Disordered" evidence="3">
    <location>
        <begin position="1"/>
        <end position="79"/>
    </location>
</feature>
<dbReference type="EMBL" id="BTRK01000005">
    <property type="protein sequence ID" value="GMR54937.1"/>
    <property type="molecule type" value="Genomic_DNA"/>
</dbReference>
<evidence type="ECO:0000256" key="3">
    <source>
        <dbReference type="SAM" id="MobiDB-lite"/>
    </source>
</evidence>
<dbReference type="InterPro" id="IPR011421">
    <property type="entry name" value="BCNT-C"/>
</dbReference>
<reference evidence="6" key="1">
    <citation type="submission" date="2022-10" db="EMBL/GenBank/DDBJ databases">
        <title>Genome assembly of Pristionchus species.</title>
        <authorList>
            <person name="Yoshida K."/>
            <person name="Sommer R.J."/>
        </authorList>
    </citation>
    <scope>NUCLEOTIDE SEQUENCE [LARGE SCALE GENOMIC DNA]</scope>
    <source>
        <strain evidence="6">RS5460</strain>
    </source>
</reference>
<feature type="compositionally biased region" description="Acidic residues" evidence="3">
    <location>
        <begin position="1"/>
        <end position="41"/>
    </location>
</feature>
<evidence type="ECO:0000259" key="4">
    <source>
        <dbReference type="PROSITE" id="PS51279"/>
    </source>
</evidence>
<dbReference type="PANTHER" id="PTHR48295:SF1">
    <property type="entry name" value="SWR1-COMPLEX PROTEIN 5"/>
    <property type="match status" value="1"/>
</dbReference>
<dbReference type="InterPro" id="IPR027124">
    <property type="entry name" value="Swc5/CFDP1/2"/>
</dbReference>
<evidence type="ECO:0000313" key="6">
    <source>
        <dbReference type="Proteomes" id="UP001328107"/>
    </source>
</evidence>
<feature type="domain" description="BCNT-C" evidence="4">
    <location>
        <begin position="177"/>
        <end position="257"/>
    </location>
</feature>
<dbReference type="PANTHER" id="PTHR48295">
    <property type="entry name" value="CRANIOFACIAL DEVELOPMENT PROTEIN 1"/>
    <property type="match status" value="1"/>
</dbReference>
<protein>
    <recommendedName>
        <fullName evidence="1">Craniofacial development protein 1</fullName>
    </recommendedName>
    <alternativeName>
        <fullName evidence="2">Bucentaur</fullName>
    </alternativeName>
</protein>